<keyword evidence="2" id="KW-0472">Membrane</keyword>
<keyword evidence="2" id="KW-1133">Transmembrane helix</keyword>
<proteinExistence type="predicted"/>
<keyword evidence="2" id="KW-0812">Transmembrane</keyword>
<evidence type="ECO:0000256" key="3">
    <source>
        <dbReference type="SAM" id="SignalP"/>
    </source>
</evidence>
<reference evidence="4 5" key="1">
    <citation type="submission" date="2024-06" db="EMBL/GenBank/DDBJ databases">
        <authorList>
            <person name="Kraege A."/>
            <person name="Thomma B."/>
        </authorList>
    </citation>
    <scope>NUCLEOTIDE SEQUENCE [LARGE SCALE GENOMIC DNA]</scope>
</reference>
<feature type="signal peptide" evidence="3">
    <location>
        <begin position="1"/>
        <end position="23"/>
    </location>
</feature>
<dbReference type="Proteomes" id="UP001497392">
    <property type="component" value="Unassembled WGS sequence"/>
</dbReference>
<gene>
    <name evidence="4" type="primary">g4560</name>
    <name evidence="4" type="ORF">VP750_LOCUS3886</name>
</gene>
<keyword evidence="3" id="KW-0732">Signal</keyword>
<keyword evidence="5" id="KW-1185">Reference proteome</keyword>
<evidence type="ECO:0000313" key="4">
    <source>
        <dbReference type="EMBL" id="CAL5222227.1"/>
    </source>
</evidence>
<feature type="transmembrane region" description="Helical" evidence="2">
    <location>
        <begin position="89"/>
        <end position="110"/>
    </location>
</feature>
<feature type="region of interest" description="Disordered" evidence="1">
    <location>
        <begin position="54"/>
        <end position="82"/>
    </location>
</feature>
<name>A0ABP1FXH7_9CHLO</name>
<dbReference type="Gene3D" id="1.25.40.10">
    <property type="entry name" value="Tetratricopeptide repeat domain"/>
    <property type="match status" value="1"/>
</dbReference>
<dbReference type="PANTHER" id="PTHR45588:SF1">
    <property type="entry name" value="WW DOMAIN-CONTAINING PROTEIN"/>
    <property type="match status" value="1"/>
</dbReference>
<dbReference type="InterPro" id="IPR011990">
    <property type="entry name" value="TPR-like_helical_dom_sf"/>
</dbReference>
<feature type="chain" id="PRO_5045706280" evidence="3">
    <location>
        <begin position="24"/>
        <end position="730"/>
    </location>
</feature>
<dbReference type="PANTHER" id="PTHR45588">
    <property type="entry name" value="TPR DOMAIN-CONTAINING PROTEIN"/>
    <property type="match status" value="1"/>
</dbReference>
<evidence type="ECO:0000313" key="5">
    <source>
        <dbReference type="Proteomes" id="UP001497392"/>
    </source>
</evidence>
<protein>
    <submittedName>
        <fullName evidence="4">G4560 protein</fullName>
    </submittedName>
</protein>
<evidence type="ECO:0000256" key="2">
    <source>
        <dbReference type="SAM" id="Phobius"/>
    </source>
</evidence>
<accession>A0ABP1FXH7</accession>
<organism evidence="4 5">
    <name type="scientific">Coccomyxa viridis</name>
    <dbReference type="NCBI Taxonomy" id="1274662"/>
    <lineage>
        <taxon>Eukaryota</taxon>
        <taxon>Viridiplantae</taxon>
        <taxon>Chlorophyta</taxon>
        <taxon>core chlorophytes</taxon>
        <taxon>Trebouxiophyceae</taxon>
        <taxon>Trebouxiophyceae incertae sedis</taxon>
        <taxon>Coccomyxaceae</taxon>
        <taxon>Coccomyxa</taxon>
    </lineage>
</organism>
<evidence type="ECO:0000256" key="1">
    <source>
        <dbReference type="SAM" id="MobiDB-lite"/>
    </source>
</evidence>
<sequence length="730" mass="78211">MLVAIAAYCIVLAVIAATAVVAAKGKSGPRKRNISANAQARLITPPPCLHASSATVQQSAGASDRAPLKGAAQASKGPAKGGDLTKSTALALGAAAVLLIAAAAGGITWYRAGHRPAQQTGWQPPTCSPPTAADLIRRYMAMTDFTYPINTASKSAQRLFDIGLLQAWNFNQPEALRAFKMAEEADPYAPMVHFGQAYALGPGANRDVTNERKAYPSFAPEDFPAVYKASQKALKTATKAIGEEPDSQLVKKEMALAIALAQKRFPEGSATGDRRHTAEEEFAQALAKLGGVLNDAVVMAMAAEAFMNLSPWDYYEEGNELKETASHAEELINTALAADPKNPLALHLHVHIAEASTPQRGPHLNAARAETSAQILLTNEGPWRHDFGHLQHMPSHTFVRLGQWHNAVVSNVNAYNADVNDGAACMSPYEPEHNTDMLIYAANMAGEFRVAEQFGQLMRQYPAAIPTAYGGDYGADWTHLILTYVLQGKWDAIMDLPGQGPPKGARALCPGGGYEYAVAVYHYARTLALAAKAVGERAAGETGDFYEAYVGGAVKSLERLRAAEAVIEEEEGTVPGEAPGIYACDYKKLAQIHSKVAEGRVELLKGNPAEAEAALRAAHEMEVGMGYMEPPRLYQPVKHCLGYVLMQAGNPQKAAETYVESMMETPNSGFALYGLADSLRSLNRTQDAAQIEEVYKKAWENADGPLDSSCPSFSKMMSPALSRGGRKLLA</sequence>
<dbReference type="EMBL" id="CAXHTA020000006">
    <property type="protein sequence ID" value="CAL5222227.1"/>
    <property type="molecule type" value="Genomic_DNA"/>
</dbReference>
<dbReference type="SUPFAM" id="SSF48452">
    <property type="entry name" value="TPR-like"/>
    <property type="match status" value="1"/>
</dbReference>
<comment type="caution">
    <text evidence="4">The sequence shown here is derived from an EMBL/GenBank/DDBJ whole genome shotgun (WGS) entry which is preliminary data.</text>
</comment>